<feature type="compositionally biased region" description="Pro residues" evidence="1">
    <location>
        <begin position="1"/>
        <end position="11"/>
    </location>
</feature>
<name>A0AAD5VGA2_9APHY</name>
<gene>
    <name evidence="2" type="ORF">NLI96_g1282</name>
</gene>
<keyword evidence="3" id="KW-1185">Reference proteome</keyword>
<feature type="region of interest" description="Disordered" evidence="1">
    <location>
        <begin position="275"/>
        <end position="313"/>
    </location>
</feature>
<evidence type="ECO:0000256" key="1">
    <source>
        <dbReference type="SAM" id="MobiDB-lite"/>
    </source>
</evidence>
<dbReference type="AlphaFoldDB" id="A0AAD5VGA2"/>
<sequence length="395" mass="43147">MTSSYAPPPQRITPSDTSLASTSYNSPNTTTPDEELTILDLQTSVYVFPNPPSSPGGSSLFSVSSDFTGPFPGSLSTASRGRDHSRSITSDSRASQEQSPAPSIEVESQEDENSAGWRFVTQTQSTAARSRSPDVEVWNWSADSTEDMDDHRVWELEREVERAGRWDPSYPRRRPLESVSSARPFTFPTISNAFPTRFIRTFDIRNQNQNRIRTQSNISTGSTWASLSTRASVQTPHPRIHIPLLSYIASLFALDLDDPALRLLTNSTSDSVLFPGQNSLLDSSDPSEDDSTETIDDDDADGSESTNDESTTSKEHGVLRLFAFTDESKVALRSVREGLGVVCNPSFNGAIPASPFTLPSIGGVSGLYRLVGDVWAKGGQALRQLRTSPEFEGIP</sequence>
<protein>
    <submittedName>
        <fullName evidence="2">Uncharacterized protein</fullName>
    </submittedName>
</protein>
<dbReference type="Proteomes" id="UP001212997">
    <property type="component" value="Unassembled WGS sequence"/>
</dbReference>
<dbReference type="EMBL" id="JANAWD010000024">
    <property type="protein sequence ID" value="KAJ3490654.1"/>
    <property type="molecule type" value="Genomic_DNA"/>
</dbReference>
<feature type="compositionally biased region" description="Polar residues" evidence="1">
    <location>
        <begin position="87"/>
        <end position="101"/>
    </location>
</feature>
<feature type="compositionally biased region" description="Acidic residues" evidence="1">
    <location>
        <begin position="285"/>
        <end position="302"/>
    </location>
</feature>
<reference evidence="2" key="1">
    <citation type="submission" date="2022-07" db="EMBL/GenBank/DDBJ databases">
        <title>Genome Sequence of Physisporinus lineatus.</title>
        <authorList>
            <person name="Buettner E."/>
        </authorList>
    </citation>
    <scope>NUCLEOTIDE SEQUENCE</scope>
    <source>
        <strain evidence="2">VT162</strain>
    </source>
</reference>
<evidence type="ECO:0000313" key="2">
    <source>
        <dbReference type="EMBL" id="KAJ3490654.1"/>
    </source>
</evidence>
<feature type="compositionally biased region" description="Low complexity" evidence="1">
    <location>
        <begin position="21"/>
        <end position="31"/>
    </location>
</feature>
<feature type="region of interest" description="Disordered" evidence="1">
    <location>
        <begin position="1"/>
        <end position="116"/>
    </location>
</feature>
<feature type="compositionally biased region" description="Low complexity" evidence="1">
    <location>
        <begin position="55"/>
        <end position="65"/>
    </location>
</feature>
<comment type="caution">
    <text evidence="2">The sequence shown here is derived from an EMBL/GenBank/DDBJ whole genome shotgun (WGS) entry which is preliminary data.</text>
</comment>
<organism evidence="2 3">
    <name type="scientific">Meripilus lineatus</name>
    <dbReference type="NCBI Taxonomy" id="2056292"/>
    <lineage>
        <taxon>Eukaryota</taxon>
        <taxon>Fungi</taxon>
        <taxon>Dikarya</taxon>
        <taxon>Basidiomycota</taxon>
        <taxon>Agaricomycotina</taxon>
        <taxon>Agaricomycetes</taxon>
        <taxon>Polyporales</taxon>
        <taxon>Meripilaceae</taxon>
        <taxon>Meripilus</taxon>
    </lineage>
</organism>
<proteinExistence type="predicted"/>
<evidence type="ECO:0000313" key="3">
    <source>
        <dbReference type="Proteomes" id="UP001212997"/>
    </source>
</evidence>
<accession>A0AAD5VGA2</accession>